<gene>
    <name evidence="1" type="ORF">PACLA_8A020126</name>
</gene>
<organism evidence="1 2">
    <name type="scientific">Paramuricea clavata</name>
    <name type="common">Red gorgonian</name>
    <name type="synonym">Violescent sea-whip</name>
    <dbReference type="NCBI Taxonomy" id="317549"/>
    <lineage>
        <taxon>Eukaryota</taxon>
        <taxon>Metazoa</taxon>
        <taxon>Cnidaria</taxon>
        <taxon>Anthozoa</taxon>
        <taxon>Octocorallia</taxon>
        <taxon>Malacalcyonacea</taxon>
        <taxon>Plexauridae</taxon>
        <taxon>Paramuricea</taxon>
    </lineage>
</organism>
<proteinExistence type="predicted"/>
<comment type="caution">
    <text evidence="1">The sequence shown here is derived from an EMBL/GenBank/DDBJ whole genome shotgun (WGS) entry which is preliminary data.</text>
</comment>
<evidence type="ECO:0000313" key="2">
    <source>
        <dbReference type="Proteomes" id="UP001152795"/>
    </source>
</evidence>
<protein>
    <submittedName>
        <fullName evidence="1">Uncharacterized protein</fullName>
    </submittedName>
</protein>
<dbReference type="AlphaFoldDB" id="A0A6S7GI88"/>
<reference evidence="1" key="1">
    <citation type="submission" date="2020-04" db="EMBL/GenBank/DDBJ databases">
        <authorList>
            <person name="Alioto T."/>
            <person name="Alioto T."/>
            <person name="Gomez Garrido J."/>
        </authorList>
    </citation>
    <scope>NUCLEOTIDE SEQUENCE</scope>
    <source>
        <strain evidence="1">A484AB</strain>
    </source>
</reference>
<evidence type="ECO:0000313" key="1">
    <source>
        <dbReference type="EMBL" id="CAB3993134.1"/>
    </source>
</evidence>
<dbReference type="EMBL" id="CACRXK020002191">
    <property type="protein sequence ID" value="CAB3993134.1"/>
    <property type="molecule type" value="Genomic_DNA"/>
</dbReference>
<keyword evidence="2" id="KW-1185">Reference proteome</keyword>
<accession>A0A6S7GI88</accession>
<sequence length="306" mass="35970">MKEKLQLEKKRRLSGKKREQQLKESLKMMYNFDIEDSEDFEKMFSNIDEKKLSPDLKLFWQVQKKVLETKDSRGNQWHPKIIRLCLSLWIKSPKVYEELRQSGVLVLPSGRLLSLYKNAMKQKPGLNDEVLEWMSREADKLKLDSFGREGGLILDKMAIQEGLQLKFVFLVQICCHILLCDGGESNRGFIKMQFGGKNPEEEYFTVINPYTRKPLIIIFDFPHNVKKLRNNVEKSRPGGTRNLTVGPNPMVWNQWVEAFKWDQKNSLPVHHRLGMDHFELGYATKMRNHLAEVLNKDRLNLTRVCY</sequence>
<name>A0A6S7GI88_PARCT</name>
<dbReference type="OrthoDB" id="5987487at2759"/>
<dbReference type="Proteomes" id="UP001152795">
    <property type="component" value="Unassembled WGS sequence"/>
</dbReference>